<dbReference type="EMBL" id="JASCSA010000009">
    <property type="protein sequence ID" value="MDI5885144.1"/>
    <property type="molecule type" value="Genomic_DNA"/>
</dbReference>
<feature type="transmembrane region" description="Helical" evidence="1">
    <location>
        <begin position="12"/>
        <end position="31"/>
    </location>
</feature>
<reference evidence="3" key="1">
    <citation type="submission" date="2023-07" db="EMBL/GenBank/DDBJ databases">
        <title>Genome-based characterization of strain KMM 296 and proposal for reclassification of Cobetia litoralis and Cobetia pacifica, and emended description of the species Cobetia amphilecti and Cobetia marina.</title>
        <authorList>
            <person name="Balabanova L."/>
            <person name="Nedashkovskaya O."/>
        </authorList>
    </citation>
    <scope>NUCLEOTIDE SEQUENCE [LARGE SCALE GENOMIC DNA]</scope>
    <source>
        <strain evidence="3">NRIC 0815</strain>
    </source>
</reference>
<name>A0ABT6UR15_9GAMM</name>
<evidence type="ECO:0000313" key="2">
    <source>
        <dbReference type="EMBL" id="MDI5885144.1"/>
    </source>
</evidence>
<keyword evidence="3" id="KW-1185">Reference proteome</keyword>
<sequence>MNILKASRVVKLAIISSIALTLIAISAYIYYLNFTTSSSSAEWSYFGTYLAGICSILTLFITATTALLLIGQIRDQKEINNFDRLIKHRSMFFECINTYLESEKVYTVKDQNKVYKNFFPNKSISKIYTITDTNISIQFGKLEKKLSAIESARTKTAIQPQQILRDLMAINDILDITPLKARAGDIIYNNRNFGVNIYNINYTLKNSADYIGSIELFLNSPKDISKPQKGYNEQQIRELVSHIIAIEQESDSLIYIYNDSDLDGLISQLHKQTLIANSSSLLTLENLCKTYLEKIIEGTPRENIKSDLFNLYINLKRNRISYGGHSDITSEATELLEALENHKEMFQSYTDKKWGKFFPI</sequence>
<organism evidence="2 3">
    <name type="scientific">Cobetia amphilecti</name>
    <dbReference type="NCBI Taxonomy" id="1055104"/>
    <lineage>
        <taxon>Bacteria</taxon>
        <taxon>Pseudomonadati</taxon>
        <taxon>Pseudomonadota</taxon>
        <taxon>Gammaproteobacteria</taxon>
        <taxon>Oceanospirillales</taxon>
        <taxon>Halomonadaceae</taxon>
        <taxon>Cobetia</taxon>
    </lineage>
</organism>
<keyword evidence="1" id="KW-0812">Transmembrane</keyword>
<comment type="caution">
    <text evidence="2">The sequence shown here is derived from an EMBL/GenBank/DDBJ whole genome shotgun (WGS) entry which is preliminary data.</text>
</comment>
<keyword evidence="1" id="KW-1133">Transmembrane helix</keyword>
<gene>
    <name evidence="2" type="ORF">QLT01_12350</name>
</gene>
<evidence type="ECO:0008006" key="4">
    <source>
        <dbReference type="Google" id="ProtNLM"/>
    </source>
</evidence>
<dbReference type="RefSeq" id="WP_284727088.1">
    <property type="nucleotide sequence ID" value="NZ_JASCSA010000009.1"/>
</dbReference>
<protein>
    <recommendedName>
        <fullName evidence="4">Phage abortive infection protein</fullName>
    </recommendedName>
</protein>
<keyword evidence="1" id="KW-0472">Membrane</keyword>
<feature type="transmembrane region" description="Helical" evidence="1">
    <location>
        <begin position="43"/>
        <end position="70"/>
    </location>
</feature>
<evidence type="ECO:0000313" key="3">
    <source>
        <dbReference type="Proteomes" id="UP001229025"/>
    </source>
</evidence>
<accession>A0ABT6UR15</accession>
<dbReference type="Proteomes" id="UP001229025">
    <property type="component" value="Unassembled WGS sequence"/>
</dbReference>
<evidence type="ECO:0000256" key="1">
    <source>
        <dbReference type="SAM" id="Phobius"/>
    </source>
</evidence>
<proteinExistence type="predicted"/>